<feature type="region of interest" description="Disordered" evidence="1">
    <location>
        <begin position="1"/>
        <end position="72"/>
    </location>
</feature>
<keyword evidence="3" id="KW-1185">Reference proteome</keyword>
<feature type="compositionally biased region" description="Polar residues" evidence="1">
    <location>
        <begin position="38"/>
        <end position="51"/>
    </location>
</feature>
<evidence type="ECO:0000256" key="1">
    <source>
        <dbReference type="SAM" id="MobiDB-lite"/>
    </source>
</evidence>
<evidence type="ECO:0000313" key="3">
    <source>
        <dbReference type="Proteomes" id="UP000314294"/>
    </source>
</evidence>
<reference evidence="2 3" key="1">
    <citation type="submission" date="2019-03" db="EMBL/GenBank/DDBJ databases">
        <title>First draft genome of Liparis tanakae, snailfish: a comprehensive survey of snailfish specific genes.</title>
        <authorList>
            <person name="Kim W."/>
            <person name="Song I."/>
            <person name="Jeong J.-H."/>
            <person name="Kim D."/>
            <person name="Kim S."/>
            <person name="Ryu S."/>
            <person name="Song J.Y."/>
            <person name="Lee S.K."/>
        </authorList>
    </citation>
    <scope>NUCLEOTIDE SEQUENCE [LARGE SCALE GENOMIC DNA]</scope>
    <source>
        <tissue evidence="2">Muscle</tissue>
    </source>
</reference>
<name>A0A4Z2HL53_9TELE</name>
<evidence type="ECO:0000313" key="2">
    <source>
        <dbReference type="EMBL" id="TNN66578.1"/>
    </source>
</evidence>
<organism evidence="2 3">
    <name type="scientific">Liparis tanakae</name>
    <name type="common">Tanaka's snailfish</name>
    <dbReference type="NCBI Taxonomy" id="230148"/>
    <lineage>
        <taxon>Eukaryota</taxon>
        <taxon>Metazoa</taxon>
        <taxon>Chordata</taxon>
        <taxon>Craniata</taxon>
        <taxon>Vertebrata</taxon>
        <taxon>Euteleostomi</taxon>
        <taxon>Actinopterygii</taxon>
        <taxon>Neopterygii</taxon>
        <taxon>Teleostei</taxon>
        <taxon>Neoteleostei</taxon>
        <taxon>Acanthomorphata</taxon>
        <taxon>Eupercaria</taxon>
        <taxon>Perciformes</taxon>
        <taxon>Cottioidei</taxon>
        <taxon>Cottales</taxon>
        <taxon>Liparidae</taxon>
        <taxon>Liparis</taxon>
    </lineage>
</organism>
<dbReference type="Proteomes" id="UP000314294">
    <property type="component" value="Unassembled WGS sequence"/>
</dbReference>
<feature type="compositionally biased region" description="Polar residues" evidence="1">
    <location>
        <begin position="1"/>
        <end position="10"/>
    </location>
</feature>
<dbReference type="EMBL" id="SRLO01000217">
    <property type="protein sequence ID" value="TNN66578.1"/>
    <property type="molecule type" value="Genomic_DNA"/>
</dbReference>
<dbReference type="AlphaFoldDB" id="A0A4Z2HL53"/>
<gene>
    <name evidence="2" type="ORF">EYF80_023264</name>
</gene>
<protein>
    <submittedName>
        <fullName evidence="2">Uncharacterized protein</fullName>
    </submittedName>
</protein>
<comment type="caution">
    <text evidence="2">The sequence shown here is derived from an EMBL/GenBank/DDBJ whole genome shotgun (WGS) entry which is preliminary data.</text>
</comment>
<proteinExistence type="predicted"/>
<accession>A0A4Z2HL53</accession>
<sequence>MSPANASSFLDASPALERRAERTRLPATRPRRRDEESGNGSAAGSETQSEQLFDGSPRLSTGSTLSLAPHPRNVKVTCKGLHSRVTETEAL</sequence>